<accession>A0A975PB17</accession>
<evidence type="ECO:0000313" key="3">
    <source>
        <dbReference type="Proteomes" id="UP000679352"/>
    </source>
</evidence>
<dbReference type="RefSeq" id="WP_215505192.1">
    <property type="nucleotide sequence ID" value="NZ_CP076362.1"/>
</dbReference>
<keyword evidence="2" id="KW-0614">Plasmid</keyword>
<evidence type="ECO:0000256" key="1">
    <source>
        <dbReference type="SAM" id="SignalP"/>
    </source>
</evidence>
<organism evidence="2 3">
    <name type="scientific">Gemmobacter fulvus</name>
    <dbReference type="NCBI Taxonomy" id="2840474"/>
    <lineage>
        <taxon>Bacteria</taxon>
        <taxon>Pseudomonadati</taxon>
        <taxon>Pseudomonadota</taxon>
        <taxon>Alphaproteobacteria</taxon>
        <taxon>Rhodobacterales</taxon>
        <taxon>Paracoccaceae</taxon>
        <taxon>Gemmobacter</taxon>
    </lineage>
</organism>
<feature type="chain" id="PRO_5037790490" description="Beta-lactamase" evidence="1">
    <location>
        <begin position="23"/>
        <end position="899"/>
    </location>
</feature>
<evidence type="ECO:0008006" key="4">
    <source>
        <dbReference type="Google" id="ProtNLM"/>
    </source>
</evidence>
<reference evidence="2" key="1">
    <citation type="submission" date="2021-06" db="EMBL/GenBank/DDBJ databases">
        <authorList>
            <person name="Lee C.-S."/>
            <person name="Jin L."/>
        </authorList>
    </citation>
    <scope>NUCLEOTIDE SEQUENCE</scope>
    <source>
        <strain evidence="2">Con5</strain>
        <plasmid evidence="2">p1</plasmid>
    </source>
</reference>
<dbReference type="KEGG" id="gfu:KM031_17655"/>
<name>A0A975PB17_9RHOB</name>
<feature type="signal peptide" evidence="1">
    <location>
        <begin position="1"/>
        <end position="22"/>
    </location>
</feature>
<dbReference type="EMBL" id="CP076362">
    <property type="protein sequence ID" value="QWK92131.1"/>
    <property type="molecule type" value="Genomic_DNA"/>
</dbReference>
<dbReference type="AlphaFoldDB" id="A0A975PB17"/>
<sequence>MIRITLSALALLSFGFGVPALAQELPPHQPLETRHICTAQPIYSAPDGAEARVLSAGEVVTLRDVTFGPDGAAWFALDYATGKDLERAVGYLQTADVTHFCPPSTAMTADGFGQIYLAPPNTCHLVAGHADTLRELNNLAVSLPAFGRSASGYRLYSGGYALVLGLLSTGASERILRLSDQLPKGSSCASGADFSQALIFEDAGFVEAGRDGFQEAAALLAEARQAGDPTGMKRACDLGLGTACTAFSSLIYEAPDGPDRGPAVVTRYALLGCMAKDLEGCQLAINRQENTTELVRDHALAGETAADDSVTTELAKLLCDAQDRIGCILLARNTAADRSPSLVEAASNFAANLTACQQGIDWICESLEEGFGVVTAARGTGPTMDERFALAGIEAGICTQGPRDPNQRSCKSAYYLYRDFLTYGDPAARDLARVTRASAFLTSGCAAGDPEACATPSNLPDFWPAAERQAATTRAIALCNAQESKDSICASLGAAIDATLPEARPALRVRYDALAQSCLSQEEGSSQECSQALYLYAALEAPDGLNTVVAMLKEACSLANTKGCEPLARIYGKVGYEAQGVTIPARDNPEAYLAALRMGCRDERKMAEADNTCSLLADALAEGGDGEGALQVRAMACEAMISSGDDQDTWACYDAAKLALEQQARLPEALRWAEFTCNGADASVAPYGCKLTGNLLSDGIAQPADPALALAAYQRGCFHHRVATTDGEACLIYGAMLIDTVRRGEIPTQPLAFAHQEEGEYPLPPRVLAEASRAFDMGCMDNIAQACAANAQLLVEWSTGELPADQFTCQVRAASGEVTSTKLCRGLIFYQASAEMQKLREQIALNVYVWPDGDRSVTYIRDGIWRLNEVRIDDPIIEADGRCWHNPISTRSFCVAPIR</sequence>
<proteinExistence type="predicted"/>
<keyword evidence="1" id="KW-0732">Signal</keyword>
<evidence type="ECO:0000313" key="2">
    <source>
        <dbReference type="EMBL" id="QWK92131.1"/>
    </source>
</evidence>
<dbReference type="Proteomes" id="UP000679352">
    <property type="component" value="Plasmid p1"/>
</dbReference>
<geneLocation type="plasmid" evidence="2 3">
    <name>p1</name>
</geneLocation>
<gene>
    <name evidence="2" type="ORF">KM031_17655</name>
</gene>
<keyword evidence="3" id="KW-1185">Reference proteome</keyword>
<protein>
    <recommendedName>
        <fullName evidence="4">Beta-lactamase</fullName>
    </recommendedName>
</protein>